<evidence type="ECO:0000313" key="3">
    <source>
        <dbReference type="Proteomes" id="UP001295684"/>
    </source>
</evidence>
<evidence type="ECO:0000256" key="1">
    <source>
        <dbReference type="SAM" id="MobiDB-lite"/>
    </source>
</evidence>
<feature type="compositionally biased region" description="Basic and acidic residues" evidence="1">
    <location>
        <begin position="130"/>
        <end position="143"/>
    </location>
</feature>
<protein>
    <submittedName>
        <fullName evidence="2">Uncharacterized protein</fullName>
    </submittedName>
</protein>
<feature type="region of interest" description="Disordered" evidence="1">
    <location>
        <begin position="119"/>
        <end position="249"/>
    </location>
</feature>
<dbReference type="Proteomes" id="UP001295684">
    <property type="component" value="Unassembled WGS sequence"/>
</dbReference>
<feature type="compositionally biased region" description="Low complexity" evidence="1">
    <location>
        <begin position="152"/>
        <end position="166"/>
    </location>
</feature>
<dbReference type="EMBL" id="CAMPGE010025137">
    <property type="protein sequence ID" value="CAI2382922.1"/>
    <property type="molecule type" value="Genomic_DNA"/>
</dbReference>
<reference evidence="2" key="1">
    <citation type="submission" date="2023-07" db="EMBL/GenBank/DDBJ databases">
        <authorList>
            <consortium name="AG Swart"/>
            <person name="Singh M."/>
            <person name="Singh A."/>
            <person name="Seah K."/>
            <person name="Emmerich C."/>
        </authorList>
    </citation>
    <scope>NUCLEOTIDE SEQUENCE</scope>
    <source>
        <strain evidence="2">DP1</strain>
    </source>
</reference>
<name>A0AAD1Y4T5_EUPCR</name>
<gene>
    <name evidence="2" type="ORF">ECRASSUSDP1_LOCUS24412</name>
</gene>
<feature type="region of interest" description="Disordered" evidence="1">
    <location>
        <begin position="28"/>
        <end position="98"/>
    </location>
</feature>
<sequence length="496" mass="57661">MNELIKENNKVPFRQILEQERQKMTQLERNLKKNDRKSSNSGIKHHLKGLKQITGHNNSLSMRRNEGIERENSFNQTQRRKKRDLSNPRNGPGTFDSIMSEDDLILDIKLKTNMKESKMQRVKNINPLKKLGEEKTHDCRKFNNESPKIKAKNSSSLSKNKSTSNSILRGIQKSPKPNHPSVKFDSKPKFLTQNIQNTHSRPKKSPMLPPNILPKNLKANSQNPSSKSPKITPKKSPLRKLIPPKIEPKGAALNAKFLNKKNSHSREKIKFSKNRSVSSHKNLTSVERLQKYKRLWAPEKSQRSESHLKRCEACRLRKKEMDEQEKKRSQETHIDFTNVGLQAMEEKKEDSVQDDIELSRKSILTTLRKKFKHECRCIDDFQGSPRHSGIFPIPKELKEVEKAKICFRPILTKRAKHIKNSNSKDLCKTENYHSEEGEKSPKSEQEVEDSPKLKYIKQKFPILQKTSLRSSLKNTLISKWEEMAKQDEEKLRSSNF</sequence>
<proteinExistence type="predicted"/>
<accession>A0AAD1Y4T5</accession>
<feature type="region of interest" description="Disordered" evidence="1">
    <location>
        <begin position="429"/>
        <end position="450"/>
    </location>
</feature>
<organism evidence="2 3">
    <name type="scientific">Euplotes crassus</name>
    <dbReference type="NCBI Taxonomy" id="5936"/>
    <lineage>
        <taxon>Eukaryota</taxon>
        <taxon>Sar</taxon>
        <taxon>Alveolata</taxon>
        <taxon>Ciliophora</taxon>
        <taxon>Intramacronucleata</taxon>
        <taxon>Spirotrichea</taxon>
        <taxon>Hypotrichia</taxon>
        <taxon>Euplotida</taxon>
        <taxon>Euplotidae</taxon>
        <taxon>Moneuplotes</taxon>
    </lineage>
</organism>
<feature type="compositionally biased region" description="Basic and acidic residues" evidence="1">
    <location>
        <begin position="29"/>
        <end position="38"/>
    </location>
</feature>
<dbReference type="AlphaFoldDB" id="A0AAD1Y4T5"/>
<evidence type="ECO:0000313" key="2">
    <source>
        <dbReference type="EMBL" id="CAI2382922.1"/>
    </source>
</evidence>
<comment type="caution">
    <text evidence="2">The sequence shown here is derived from an EMBL/GenBank/DDBJ whole genome shotgun (WGS) entry which is preliminary data.</text>
</comment>
<keyword evidence="3" id="KW-1185">Reference proteome</keyword>
<feature type="compositionally biased region" description="Basic and acidic residues" evidence="1">
    <location>
        <begin position="63"/>
        <end position="72"/>
    </location>
</feature>
<feature type="region of interest" description="Disordered" evidence="1">
    <location>
        <begin position="257"/>
        <end position="276"/>
    </location>
</feature>